<sequence length="110" mass="12524">MLRPLLKLMAFIFVTLTIIVSVIDSAHSVSTSHWTTIPLNKILVNLLQTDIYSFNQSIRNTIPSFLSSTCIIFTYLPTWSIFGALAIVFCFLNCAKQKPFPKISYTKKYI</sequence>
<comment type="caution">
    <text evidence="2">The sequence shown here is derived from an EMBL/GenBank/DDBJ whole genome shotgun (WGS) entry which is preliminary data.</text>
</comment>
<organism evidence="2 3">
    <name type="scientific">Bartonella taylorii 8TBB</name>
    <dbReference type="NCBI Taxonomy" id="1094560"/>
    <lineage>
        <taxon>Bacteria</taxon>
        <taxon>Pseudomonadati</taxon>
        <taxon>Pseudomonadota</taxon>
        <taxon>Alphaproteobacteria</taxon>
        <taxon>Hyphomicrobiales</taxon>
        <taxon>Bartonellaceae</taxon>
        <taxon>Bartonella</taxon>
    </lineage>
</organism>
<reference evidence="2 3" key="1">
    <citation type="submission" date="2012-03" db="EMBL/GenBank/DDBJ databases">
        <title>The Genome Sequence of Bartonella taylorii 8TBB.</title>
        <authorList>
            <consortium name="The Broad Institute Genome Sequencing Platform"/>
            <consortium name="The Broad Institute Genome Sequencing Center for Infectious Disease"/>
            <person name="Feldgarden M."/>
            <person name="Kirby J."/>
            <person name="Kosoy M."/>
            <person name="Birtles R."/>
            <person name="Probert W.S."/>
            <person name="Chiaraviglio L."/>
            <person name="Young S.K."/>
            <person name="Zeng Q."/>
            <person name="Gargeya S."/>
            <person name="Fitzgerald M."/>
            <person name="Haas B."/>
            <person name="Abouelleil A."/>
            <person name="Alvarado L."/>
            <person name="Arachchi H.M."/>
            <person name="Berlin A."/>
            <person name="Chapman S.B."/>
            <person name="Gearin G."/>
            <person name="Goldberg J."/>
            <person name="Griggs A."/>
            <person name="Gujja S."/>
            <person name="Hansen M."/>
            <person name="Heiman D."/>
            <person name="Howarth C."/>
            <person name="Larimer J."/>
            <person name="Lui A."/>
            <person name="MacDonald P.J.P."/>
            <person name="McCowen C."/>
            <person name="Montmayeur A."/>
            <person name="Murphy C."/>
            <person name="Neiman D."/>
            <person name="Pearson M."/>
            <person name="Priest M."/>
            <person name="Roberts A."/>
            <person name="Saif S."/>
            <person name="Shea T."/>
            <person name="Sisk P."/>
            <person name="Stolte C."/>
            <person name="Sykes S."/>
            <person name="Wortman J."/>
            <person name="Nusbaum C."/>
            <person name="Birren B."/>
        </authorList>
    </citation>
    <scope>NUCLEOTIDE SEQUENCE [LARGE SCALE GENOMIC DNA]</scope>
    <source>
        <strain evidence="2 3">8TBB</strain>
    </source>
</reference>
<proteinExistence type="predicted"/>
<keyword evidence="1" id="KW-0812">Transmembrane</keyword>
<keyword evidence="3" id="KW-1185">Reference proteome</keyword>
<keyword evidence="1" id="KW-0472">Membrane</keyword>
<dbReference type="EMBL" id="AIMD01000035">
    <property type="protein sequence ID" value="EJF94085.1"/>
    <property type="molecule type" value="Genomic_DNA"/>
</dbReference>
<evidence type="ECO:0000313" key="2">
    <source>
        <dbReference type="EMBL" id="EJF94085.1"/>
    </source>
</evidence>
<name>A0A9P2RYA9_BARTA</name>
<gene>
    <name evidence="2" type="ORF">ME9_01006</name>
</gene>
<evidence type="ECO:0000256" key="1">
    <source>
        <dbReference type="SAM" id="Phobius"/>
    </source>
</evidence>
<dbReference type="RefSeq" id="WP_004859862.1">
    <property type="nucleotide sequence ID" value="NZ_JH725052.1"/>
</dbReference>
<protein>
    <submittedName>
        <fullName evidence="2">Uncharacterized protein</fullName>
    </submittedName>
</protein>
<keyword evidence="1" id="KW-1133">Transmembrane helix</keyword>
<accession>A0A9P2RYA9</accession>
<dbReference type="OrthoDB" id="7926420at2"/>
<dbReference type="AlphaFoldDB" id="A0A9P2RYA9"/>
<feature type="transmembrane region" description="Helical" evidence="1">
    <location>
        <begin position="65"/>
        <end position="92"/>
    </location>
</feature>
<evidence type="ECO:0000313" key="3">
    <source>
        <dbReference type="Proteomes" id="UP000002648"/>
    </source>
</evidence>
<dbReference type="Proteomes" id="UP000002648">
    <property type="component" value="Unassembled WGS sequence"/>
</dbReference>